<dbReference type="SUPFAM" id="SSF53850">
    <property type="entry name" value="Periplasmic binding protein-like II"/>
    <property type="match status" value="1"/>
</dbReference>
<dbReference type="InterPro" id="IPR036390">
    <property type="entry name" value="WH_DNA-bd_sf"/>
</dbReference>
<sequence length="306" mass="35444">MKNLLIMKNYLNYLYIFSIVAKEQSFTRAAAKLGTSQSSISQSMKNLEKYLGIKLLSRTTRSVLTTAAGNELLIKLNPALQEIDYAIQGIQAFKSNPKGTLKINSDEYALDYLLWPILSQIILQYPEISFEITSDYRLMDIVAEGFDIGLRRGKLLSNDMTAMRISDPIQMCCVASHSYLQQYGIPKAPQELHNHRTINIRLPTHGELFRWHFIQNEQTIYIQPNSQIVFTSIIPIIQAVKKHLGIAYVPKNMIDEDLKTGELQLVLEKWQYTYEPYYLYYPHSKEDFPLLKIFLNAIQQYKRPHI</sequence>
<dbReference type="Gene3D" id="1.10.10.10">
    <property type="entry name" value="Winged helix-like DNA-binding domain superfamily/Winged helix DNA-binding domain"/>
    <property type="match status" value="1"/>
</dbReference>
<protein>
    <submittedName>
        <fullName evidence="6">LysR family transcriptional regulator</fullName>
    </submittedName>
</protein>
<accession>A0ABP9MTB6</accession>
<dbReference type="InterPro" id="IPR000847">
    <property type="entry name" value="LysR_HTH_N"/>
</dbReference>
<dbReference type="InterPro" id="IPR058163">
    <property type="entry name" value="LysR-type_TF_proteobact-type"/>
</dbReference>
<dbReference type="Pfam" id="PF00126">
    <property type="entry name" value="HTH_1"/>
    <property type="match status" value="1"/>
</dbReference>
<dbReference type="EMBL" id="BAABKE010000004">
    <property type="protein sequence ID" value="GAA5099886.1"/>
    <property type="molecule type" value="Genomic_DNA"/>
</dbReference>
<keyword evidence="2" id="KW-0805">Transcription regulation</keyword>
<comment type="caution">
    <text evidence="6">The sequence shown here is derived from an EMBL/GenBank/DDBJ whole genome shotgun (WGS) entry which is preliminary data.</text>
</comment>
<evidence type="ECO:0000313" key="7">
    <source>
        <dbReference type="Proteomes" id="UP001500631"/>
    </source>
</evidence>
<dbReference type="PANTHER" id="PTHR30537:SF1">
    <property type="entry name" value="HTH-TYPE TRANSCRIPTIONAL REGULATOR PGRR"/>
    <property type="match status" value="1"/>
</dbReference>
<keyword evidence="4" id="KW-0804">Transcription</keyword>
<dbReference type="SUPFAM" id="SSF46785">
    <property type="entry name" value="Winged helix' DNA-binding domain"/>
    <property type="match status" value="1"/>
</dbReference>
<dbReference type="Gene3D" id="3.40.190.290">
    <property type="match status" value="1"/>
</dbReference>
<dbReference type="PROSITE" id="PS50931">
    <property type="entry name" value="HTH_LYSR"/>
    <property type="match status" value="1"/>
</dbReference>
<evidence type="ECO:0000256" key="1">
    <source>
        <dbReference type="ARBA" id="ARBA00009437"/>
    </source>
</evidence>
<gene>
    <name evidence="6" type="ORF">GCM10023338_14000</name>
</gene>
<evidence type="ECO:0000256" key="2">
    <source>
        <dbReference type="ARBA" id="ARBA00023015"/>
    </source>
</evidence>
<organism evidence="6 7">
    <name type="scientific">Wohlfahrtiimonas larvae</name>
    <dbReference type="NCBI Taxonomy" id="1157986"/>
    <lineage>
        <taxon>Bacteria</taxon>
        <taxon>Pseudomonadati</taxon>
        <taxon>Pseudomonadota</taxon>
        <taxon>Gammaproteobacteria</taxon>
        <taxon>Cardiobacteriales</taxon>
        <taxon>Ignatzschineriaceae</taxon>
        <taxon>Wohlfahrtiimonas</taxon>
    </lineage>
</organism>
<dbReference type="InterPro" id="IPR005119">
    <property type="entry name" value="LysR_subst-bd"/>
</dbReference>
<reference evidence="7" key="1">
    <citation type="journal article" date="2019" name="Int. J. Syst. Evol. Microbiol.">
        <title>The Global Catalogue of Microorganisms (GCM) 10K type strain sequencing project: providing services to taxonomists for standard genome sequencing and annotation.</title>
        <authorList>
            <consortium name="The Broad Institute Genomics Platform"/>
            <consortium name="The Broad Institute Genome Sequencing Center for Infectious Disease"/>
            <person name="Wu L."/>
            <person name="Ma J."/>
        </authorList>
    </citation>
    <scope>NUCLEOTIDE SEQUENCE [LARGE SCALE GENOMIC DNA]</scope>
    <source>
        <strain evidence="7">JCM 18424</strain>
    </source>
</reference>
<keyword evidence="3" id="KW-0238">DNA-binding</keyword>
<dbReference type="Proteomes" id="UP001500631">
    <property type="component" value="Unassembled WGS sequence"/>
</dbReference>
<dbReference type="PRINTS" id="PR00039">
    <property type="entry name" value="HTHLYSR"/>
</dbReference>
<dbReference type="PANTHER" id="PTHR30537">
    <property type="entry name" value="HTH-TYPE TRANSCRIPTIONAL REGULATOR"/>
    <property type="match status" value="1"/>
</dbReference>
<name>A0ABP9MTB6_9GAMM</name>
<keyword evidence="7" id="KW-1185">Reference proteome</keyword>
<dbReference type="InterPro" id="IPR036388">
    <property type="entry name" value="WH-like_DNA-bd_sf"/>
</dbReference>
<evidence type="ECO:0000259" key="5">
    <source>
        <dbReference type="PROSITE" id="PS50931"/>
    </source>
</evidence>
<comment type="similarity">
    <text evidence="1">Belongs to the LysR transcriptional regulatory family.</text>
</comment>
<dbReference type="Pfam" id="PF03466">
    <property type="entry name" value="LysR_substrate"/>
    <property type="match status" value="1"/>
</dbReference>
<feature type="domain" description="HTH lysR-type" evidence="5">
    <location>
        <begin position="9"/>
        <end position="66"/>
    </location>
</feature>
<evidence type="ECO:0000313" key="6">
    <source>
        <dbReference type="EMBL" id="GAA5099886.1"/>
    </source>
</evidence>
<evidence type="ECO:0000256" key="3">
    <source>
        <dbReference type="ARBA" id="ARBA00023125"/>
    </source>
</evidence>
<proteinExistence type="inferred from homology"/>
<evidence type="ECO:0000256" key="4">
    <source>
        <dbReference type="ARBA" id="ARBA00023163"/>
    </source>
</evidence>